<dbReference type="Gene3D" id="3.40.50.2000">
    <property type="entry name" value="Glycogen Phosphorylase B"/>
    <property type="match status" value="2"/>
</dbReference>
<dbReference type="SUPFAM" id="SSF53756">
    <property type="entry name" value="UDP-Glycosyltransferase/glycogen phosphorylase"/>
    <property type="match status" value="1"/>
</dbReference>
<dbReference type="PANTHER" id="PTHR42655:SF1">
    <property type="entry name" value="GLYCOGEN PHOSPHORYLASE"/>
    <property type="match status" value="1"/>
</dbReference>
<evidence type="ECO:0000313" key="2">
    <source>
        <dbReference type="EMBL" id="PJJ74859.1"/>
    </source>
</evidence>
<organism evidence="2 3">
    <name type="scientific">Thermoflavifilum aggregans</name>
    <dbReference type="NCBI Taxonomy" id="454188"/>
    <lineage>
        <taxon>Bacteria</taxon>
        <taxon>Pseudomonadati</taxon>
        <taxon>Bacteroidota</taxon>
        <taxon>Chitinophagia</taxon>
        <taxon>Chitinophagales</taxon>
        <taxon>Chitinophagaceae</taxon>
        <taxon>Thermoflavifilum</taxon>
    </lineage>
</organism>
<dbReference type="InterPro" id="IPR000811">
    <property type="entry name" value="Glyco_trans_35"/>
</dbReference>
<dbReference type="InterPro" id="IPR052182">
    <property type="entry name" value="Glycogen/Maltodextrin_Phosph"/>
</dbReference>
<protein>
    <submittedName>
        <fullName evidence="2">Starch phosphorylase</fullName>
    </submittedName>
</protein>
<dbReference type="Pfam" id="PF00343">
    <property type="entry name" value="Phosphorylase"/>
    <property type="match status" value="1"/>
</dbReference>
<dbReference type="NCBIfam" id="TIGR02094">
    <property type="entry name" value="more_P_ylases"/>
    <property type="match status" value="1"/>
</dbReference>
<dbReference type="EMBL" id="PGFG01000001">
    <property type="protein sequence ID" value="PJJ74859.1"/>
    <property type="molecule type" value="Genomic_DNA"/>
</dbReference>
<keyword evidence="3" id="KW-1185">Reference proteome</keyword>
<evidence type="ECO:0000313" key="3">
    <source>
        <dbReference type="Proteomes" id="UP000230000"/>
    </source>
</evidence>
<dbReference type="GO" id="GO:0008184">
    <property type="term" value="F:glycogen phosphorylase activity"/>
    <property type="evidence" value="ECO:0007669"/>
    <property type="project" value="InterPro"/>
</dbReference>
<comment type="similarity">
    <text evidence="1">Belongs to the glycogen phosphorylase family.</text>
</comment>
<comment type="caution">
    <text evidence="2">The sequence shown here is derived from an EMBL/GenBank/DDBJ whole genome shotgun (WGS) entry which is preliminary data.</text>
</comment>
<evidence type="ECO:0000256" key="1">
    <source>
        <dbReference type="ARBA" id="ARBA00006047"/>
    </source>
</evidence>
<dbReference type="AlphaFoldDB" id="A0A2M9CSJ5"/>
<gene>
    <name evidence="2" type="ORF">BXY57_0423</name>
</gene>
<dbReference type="GO" id="GO:0005975">
    <property type="term" value="P:carbohydrate metabolic process"/>
    <property type="evidence" value="ECO:0007669"/>
    <property type="project" value="InterPro"/>
</dbReference>
<sequence length="551" mass="62331">MAFSFAHPYEVNPRYSRPVAYFSMEYAIHQPLKIYAGGLGFLAGSHLRSAYALKQNLVGVGILWKYGYYDQVRNADQTMNVLFQEKIYHFLVDTGIQFTIHIHGQPVQGKAWYLPPETFQTAPLFLLSTDVPENDYLAKTTSHKLYDADLGAQLAADIVLGIGGAKLFEYLSWKPEIYHLNESHALPLAFYLYQQHQDVGEVKKRLVFTNHTPEAAGNPETDMGLLHEMSFFGELSIDEVRQITHIDAPRLNHTLAAMRLAGITNGVSQLHTQTLRQMWGREAQLLPIIAITNAQDAQYWANHAMYEALHAGELTKLWELKLAAKRKLFEVVADQCGKLFDEHILTIVVARRFAGYKRMNLLLHDWQKFLEIIHHTTYPVQIIWAGKPYPTDGAAIGLFNHLVQISKSYPNCAVLTGYELSLSKLLKGGADVWLNVPRLTREASGTSGMSAAMNGAVNVSIPDGWIAEFLKDGVNGFVIPAADPQLPVEEIDRQDAQALYATLQQRVLPLYYENHTQWLSLMSRSMQDVRPQFDSQRMAKAYYEQMYLQIG</sequence>
<name>A0A2M9CSJ5_9BACT</name>
<proteinExistence type="inferred from homology"/>
<dbReference type="GO" id="GO:0030170">
    <property type="term" value="F:pyridoxal phosphate binding"/>
    <property type="evidence" value="ECO:0007669"/>
    <property type="project" value="InterPro"/>
</dbReference>
<dbReference type="RefSeq" id="WP_100313543.1">
    <property type="nucleotide sequence ID" value="NZ_PGFG01000001.1"/>
</dbReference>
<dbReference type="InterPro" id="IPR011834">
    <property type="entry name" value="Agluc_phsphrylas"/>
</dbReference>
<reference evidence="2 3" key="1">
    <citation type="submission" date="2017-11" db="EMBL/GenBank/DDBJ databases">
        <title>Genomic Encyclopedia of Archaeal and Bacterial Type Strains, Phase II (KMG-II): From Individual Species to Whole Genera.</title>
        <authorList>
            <person name="Goeker M."/>
        </authorList>
    </citation>
    <scope>NUCLEOTIDE SEQUENCE [LARGE SCALE GENOMIC DNA]</scope>
    <source>
        <strain evidence="2 3">DSM 27268</strain>
    </source>
</reference>
<accession>A0A2M9CSJ5</accession>
<dbReference type="OrthoDB" id="9760804at2"/>
<dbReference type="Proteomes" id="UP000230000">
    <property type="component" value="Unassembled WGS sequence"/>
</dbReference>
<dbReference type="PANTHER" id="PTHR42655">
    <property type="entry name" value="GLYCOGEN PHOSPHORYLASE"/>
    <property type="match status" value="1"/>
</dbReference>